<feature type="region of interest" description="Disordered" evidence="1">
    <location>
        <begin position="86"/>
        <end position="165"/>
    </location>
</feature>
<feature type="compositionally biased region" description="Polar residues" evidence="1">
    <location>
        <begin position="117"/>
        <end position="134"/>
    </location>
</feature>
<dbReference type="Proteomes" id="UP000076871">
    <property type="component" value="Unassembled WGS sequence"/>
</dbReference>
<gene>
    <name evidence="2" type="ORF">LAESUDRAFT_728118</name>
</gene>
<dbReference type="GeneID" id="63826394"/>
<sequence length="223" mass="23987">MDGGSEPEMNTYIDNGRLHTGATSRISFQRTPWPSATTPLRCLDKRGDGSNQHQAGQPAPKTARLALKATAALNWLGSMKETIAKRASHASTAEDSGHEKSPGHVQATPTPICRGNNHPSRLSSATPLHLSSRTRSQDDNTSDNRAYPSISVHHGLTARDSSSISDAAAEKQKRGVGRLRTTRAFGDVFDAAAGKIMGEEDEAERDALDQLLVAVGDAYQYQR</sequence>
<feature type="region of interest" description="Disordered" evidence="1">
    <location>
        <begin position="23"/>
        <end position="61"/>
    </location>
</feature>
<evidence type="ECO:0000313" key="2">
    <source>
        <dbReference type="EMBL" id="KZT04309.1"/>
    </source>
</evidence>
<protein>
    <submittedName>
        <fullName evidence="2">Uncharacterized protein</fullName>
    </submittedName>
</protein>
<proteinExistence type="predicted"/>
<evidence type="ECO:0000256" key="1">
    <source>
        <dbReference type="SAM" id="MobiDB-lite"/>
    </source>
</evidence>
<evidence type="ECO:0000313" key="3">
    <source>
        <dbReference type="Proteomes" id="UP000076871"/>
    </source>
</evidence>
<dbReference type="EMBL" id="KV427637">
    <property type="protein sequence ID" value="KZT04309.1"/>
    <property type="molecule type" value="Genomic_DNA"/>
</dbReference>
<feature type="compositionally biased region" description="Polar residues" evidence="1">
    <location>
        <begin position="23"/>
        <end position="38"/>
    </location>
</feature>
<dbReference type="RefSeq" id="XP_040762049.1">
    <property type="nucleotide sequence ID" value="XM_040909365.1"/>
</dbReference>
<name>A0A165D880_9APHY</name>
<dbReference type="InParanoid" id="A0A165D880"/>
<keyword evidence="3" id="KW-1185">Reference proteome</keyword>
<dbReference type="AlphaFoldDB" id="A0A165D880"/>
<reference evidence="2 3" key="1">
    <citation type="journal article" date="2016" name="Mol. Biol. Evol.">
        <title>Comparative Genomics of Early-Diverging Mushroom-Forming Fungi Provides Insights into the Origins of Lignocellulose Decay Capabilities.</title>
        <authorList>
            <person name="Nagy L.G."/>
            <person name="Riley R."/>
            <person name="Tritt A."/>
            <person name="Adam C."/>
            <person name="Daum C."/>
            <person name="Floudas D."/>
            <person name="Sun H."/>
            <person name="Yadav J.S."/>
            <person name="Pangilinan J."/>
            <person name="Larsson K.H."/>
            <person name="Matsuura K."/>
            <person name="Barry K."/>
            <person name="Labutti K."/>
            <person name="Kuo R."/>
            <person name="Ohm R.A."/>
            <person name="Bhattacharya S.S."/>
            <person name="Shirouzu T."/>
            <person name="Yoshinaga Y."/>
            <person name="Martin F.M."/>
            <person name="Grigoriev I.V."/>
            <person name="Hibbett D.S."/>
        </authorList>
    </citation>
    <scope>NUCLEOTIDE SEQUENCE [LARGE SCALE GENOMIC DNA]</scope>
    <source>
        <strain evidence="2 3">93-53</strain>
    </source>
</reference>
<organism evidence="2 3">
    <name type="scientific">Laetiporus sulphureus 93-53</name>
    <dbReference type="NCBI Taxonomy" id="1314785"/>
    <lineage>
        <taxon>Eukaryota</taxon>
        <taxon>Fungi</taxon>
        <taxon>Dikarya</taxon>
        <taxon>Basidiomycota</taxon>
        <taxon>Agaricomycotina</taxon>
        <taxon>Agaricomycetes</taxon>
        <taxon>Polyporales</taxon>
        <taxon>Laetiporus</taxon>
    </lineage>
</organism>
<accession>A0A165D880</accession>